<sequence>VVILTLVGAATDMLDGKVARHYFGKNREGKLGKHDVEIDSFFVVCVMGYLSFSGVVIHRAMGLGWIGLVLIAIILSKRDLRVLVISEVITVIALLVIALLYDPLVFGLIIAPAMTGGIIVNRRRVLYLVFDYWPSMFSK</sequence>
<dbReference type="EMBL" id="BARU01019934">
    <property type="protein sequence ID" value="GAH58589.1"/>
    <property type="molecule type" value="Genomic_DNA"/>
</dbReference>
<proteinExistence type="predicted"/>
<name>X1HXQ2_9ZZZZ</name>
<protein>
    <submittedName>
        <fullName evidence="2">Uncharacterized protein</fullName>
    </submittedName>
</protein>
<accession>X1HXQ2</accession>
<dbReference type="AlphaFoldDB" id="X1HXQ2"/>
<dbReference type="InterPro" id="IPR043130">
    <property type="entry name" value="CDP-OH_PTrfase_TM_dom"/>
</dbReference>
<reference evidence="2" key="1">
    <citation type="journal article" date="2014" name="Front. Microbiol.">
        <title>High frequency of phylogenetically diverse reductive dehalogenase-homologous genes in deep subseafloor sedimentary metagenomes.</title>
        <authorList>
            <person name="Kawai M."/>
            <person name="Futagami T."/>
            <person name="Toyoda A."/>
            <person name="Takaki Y."/>
            <person name="Nishi S."/>
            <person name="Hori S."/>
            <person name="Arai W."/>
            <person name="Tsubouchi T."/>
            <person name="Morono Y."/>
            <person name="Uchiyama I."/>
            <person name="Ito T."/>
            <person name="Fujiyama A."/>
            <person name="Inagaki F."/>
            <person name="Takami H."/>
        </authorList>
    </citation>
    <scope>NUCLEOTIDE SEQUENCE</scope>
    <source>
        <strain evidence="2">Expedition CK06-06</strain>
    </source>
</reference>
<keyword evidence="1" id="KW-0812">Transmembrane</keyword>
<keyword evidence="1" id="KW-0472">Membrane</keyword>
<organism evidence="2">
    <name type="scientific">marine sediment metagenome</name>
    <dbReference type="NCBI Taxonomy" id="412755"/>
    <lineage>
        <taxon>unclassified sequences</taxon>
        <taxon>metagenomes</taxon>
        <taxon>ecological metagenomes</taxon>
    </lineage>
</organism>
<comment type="caution">
    <text evidence="2">The sequence shown here is derived from an EMBL/GenBank/DDBJ whole genome shotgun (WGS) entry which is preliminary data.</text>
</comment>
<evidence type="ECO:0000313" key="2">
    <source>
        <dbReference type="EMBL" id="GAH58589.1"/>
    </source>
</evidence>
<feature type="non-terminal residue" evidence="2">
    <location>
        <position position="1"/>
    </location>
</feature>
<dbReference type="Gene3D" id="1.20.120.1760">
    <property type="match status" value="1"/>
</dbReference>
<feature type="transmembrane region" description="Helical" evidence="1">
    <location>
        <begin position="56"/>
        <end position="75"/>
    </location>
</feature>
<gene>
    <name evidence="2" type="ORF">S03H2_32788</name>
</gene>
<feature type="transmembrane region" description="Helical" evidence="1">
    <location>
        <begin position="107"/>
        <end position="130"/>
    </location>
</feature>
<feature type="transmembrane region" description="Helical" evidence="1">
    <location>
        <begin position="82"/>
        <end position="101"/>
    </location>
</feature>
<evidence type="ECO:0000256" key="1">
    <source>
        <dbReference type="SAM" id="Phobius"/>
    </source>
</evidence>
<keyword evidence="1" id="KW-1133">Transmembrane helix</keyword>